<reference evidence="1" key="1">
    <citation type="submission" date="2024-06" db="EMBL/GenBank/DDBJ databases">
        <authorList>
            <person name="Ashkenazi R."/>
            <person name="Lipszyc R.R."/>
            <person name="Braunstein R."/>
            <person name="Yerushalmy O."/>
            <person name="Alkalay-Oren S."/>
            <person name="Coppenhagn-Glazer S."/>
            <person name="Hazan R."/>
        </authorList>
    </citation>
    <scope>NUCLEOTIDE SEQUENCE</scope>
</reference>
<sequence>MDKISPIVVTELREVNTTDLGKISDYVKGAHDNVKGTLEDAKDRNSLNPFLVSLNKDFVAQYNKDVGGVGFYKTEKENNLVTFRHTSLGEIRGVEFPILEEVSRDAFKDILPQGDVIIKFSDNDIFLPDNESVIEVINHYADNDLSSVEAVYYTGLSRNETEIRELDLDYLYTYIGDLYDDEDGIDF</sequence>
<protein>
    <submittedName>
        <fullName evidence="1">Uncharacterized protein</fullName>
    </submittedName>
</protein>
<dbReference type="EMBL" id="PP931174">
    <property type="protein sequence ID" value="XCH45175.1"/>
    <property type="molecule type" value="Genomic_DNA"/>
</dbReference>
<name>A0AAU8GVD3_9VIRU</name>
<accession>A0AAU8GVD3</accession>
<organism evidence="1">
    <name type="scientific">Mammaliicoccus phage MSShimriz1</name>
    <dbReference type="NCBI Taxonomy" id="3230127"/>
    <lineage>
        <taxon>Viruses</taxon>
    </lineage>
</organism>
<proteinExistence type="predicted"/>
<evidence type="ECO:0000313" key="1">
    <source>
        <dbReference type="EMBL" id="XCH45175.1"/>
    </source>
</evidence>